<gene>
    <name evidence="1" type="ORF">O181_067018</name>
</gene>
<sequence>MTSYPFGTEAIIHIPEPQLAHKLNARGLVCQLLKPLAGSGSWLLWDCETNFLLQLESVSFMFFQHTGVPAVPEHKGSVQHVLNLMMLREVPTESLFAKEMSAIDCLPLAKNIMIPQHLGQALGGPHQDHWKGECMAEVTQMEEQDVWEIQDKDVTNM</sequence>
<proteinExistence type="predicted"/>
<comment type="caution">
    <text evidence="1">The sequence shown here is derived from an EMBL/GenBank/DDBJ whole genome shotgun (WGS) entry which is preliminary data.</text>
</comment>
<protein>
    <submittedName>
        <fullName evidence="1">Uncharacterized protein</fullName>
    </submittedName>
</protein>
<keyword evidence="2" id="KW-1185">Reference proteome</keyword>
<dbReference type="OrthoDB" id="2518395at2759"/>
<evidence type="ECO:0000313" key="1">
    <source>
        <dbReference type="EMBL" id="MBW0527303.1"/>
    </source>
</evidence>
<evidence type="ECO:0000313" key="2">
    <source>
        <dbReference type="Proteomes" id="UP000765509"/>
    </source>
</evidence>
<name>A0A9Q3I450_9BASI</name>
<reference evidence="1" key="1">
    <citation type="submission" date="2021-03" db="EMBL/GenBank/DDBJ databases">
        <title>Draft genome sequence of rust myrtle Austropuccinia psidii MF-1, a brazilian biotype.</title>
        <authorList>
            <person name="Quecine M.C."/>
            <person name="Pachon D.M.R."/>
            <person name="Bonatelli M.L."/>
            <person name="Correr F.H."/>
            <person name="Franceschini L.M."/>
            <person name="Leite T.F."/>
            <person name="Margarido G.R.A."/>
            <person name="Almeida C.A."/>
            <person name="Ferrarezi J.A."/>
            <person name="Labate C.A."/>
        </authorList>
    </citation>
    <scope>NUCLEOTIDE SEQUENCE</scope>
    <source>
        <strain evidence="1">MF-1</strain>
    </source>
</reference>
<dbReference type="EMBL" id="AVOT02033414">
    <property type="protein sequence ID" value="MBW0527303.1"/>
    <property type="molecule type" value="Genomic_DNA"/>
</dbReference>
<accession>A0A9Q3I450</accession>
<dbReference type="AlphaFoldDB" id="A0A9Q3I450"/>
<dbReference type="Proteomes" id="UP000765509">
    <property type="component" value="Unassembled WGS sequence"/>
</dbReference>
<organism evidence="1 2">
    <name type="scientific">Austropuccinia psidii MF-1</name>
    <dbReference type="NCBI Taxonomy" id="1389203"/>
    <lineage>
        <taxon>Eukaryota</taxon>
        <taxon>Fungi</taxon>
        <taxon>Dikarya</taxon>
        <taxon>Basidiomycota</taxon>
        <taxon>Pucciniomycotina</taxon>
        <taxon>Pucciniomycetes</taxon>
        <taxon>Pucciniales</taxon>
        <taxon>Sphaerophragmiaceae</taxon>
        <taxon>Austropuccinia</taxon>
    </lineage>
</organism>